<dbReference type="eggNOG" id="ENOG5032V1P">
    <property type="taxonomic scope" value="Bacteria"/>
</dbReference>
<keyword evidence="2" id="KW-1185">Reference proteome</keyword>
<sequence>MIVYSSETSTSKPLRNQAKLWIVSFGSDSDYVSIAIDTISRLHKLYPYSNCLIYEVDDLPDDIISYAKTYSVGYGYWQWKPWLVNETLEKMNEGDVLLYVDGRCGVPRRSIDWLDSLLHQDTNQAETVDLVAWMTNEVEHKWTTGDLFHKLNLDINSSYGDSFQYAATFFALRLNKASSNFVNNWHSFMKDNPEFCRDEISQIANHPNFVNNRHDQSVFSLMLKRYSSQGLQLRTLIQKDIQNGRSIIPHDKPHPGAPEKNASIRFIKRAIKKTYRLFKE</sequence>
<organism evidence="1 2">
    <name type="scientific">Puniceispirillum marinum (strain IMCC1322)</name>
    <dbReference type="NCBI Taxonomy" id="488538"/>
    <lineage>
        <taxon>Bacteria</taxon>
        <taxon>Pseudomonadati</taxon>
        <taxon>Pseudomonadota</taxon>
        <taxon>Alphaproteobacteria</taxon>
        <taxon>Candidatus Puniceispirillales</taxon>
        <taxon>Candidatus Puniceispirillaceae</taxon>
        <taxon>Candidatus Puniceispirillum</taxon>
    </lineage>
</organism>
<dbReference type="RefSeq" id="WP_013046825.1">
    <property type="nucleotide sequence ID" value="NC_014010.1"/>
</dbReference>
<evidence type="ECO:0000313" key="2">
    <source>
        <dbReference type="Proteomes" id="UP000007460"/>
    </source>
</evidence>
<dbReference type="OrthoDB" id="9804725at2"/>
<dbReference type="AlphaFoldDB" id="D5BN05"/>
<protein>
    <submittedName>
        <fullName evidence="1">Uncharacterized protein</fullName>
    </submittedName>
</protein>
<accession>D5BN05</accession>
<name>D5BN05_PUNMI</name>
<dbReference type="Proteomes" id="UP000007460">
    <property type="component" value="Chromosome"/>
</dbReference>
<proteinExistence type="predicted"/>
<dbReference type="EMBL" id="CP001751">
    <property type="protein sequence ID" value="ADE40198.1"/>
    <property type="molecule type" value="Genomic_DNA"/>
</dbReference>
<gene>
    <name evidence="1" type="ordered locus">SAR116_1955</name>
</gene>
<reference evidence="1 2" key="1">
    <citation type="journal article" date="2010" name="J. Bacteriol.">
        <title>Complete genome sequence of "Candidatus Puniceispirillum marinum" IMCC1322, a representative of the SAR116 clade in the Alphaproteobacteria.</title>
        <authorList>
            <person name="Oh H.M."/>
            <person name="Kwon K.K."/>
            <person name="Kang I."/>
            <person name="Kang S.G."/>
            <person name="Lee J.H."/>
            <person name="Kim S.J."/>
            <person name="Cho J.C."/>
        </authorList>
    </citation>
    <scope>NUCLEOTIDE SEQUENCE [LARGE SCALE GENOMIC DNA]</scope>
    <source>
        <strain evidence="1 2">IMCC1322</strain>
    </source>
</reference>
<dbReference type="STRING" id="488538.SAR116_1955"/>
<evidence type="ECO:0000313" key="1">
    <source>
        <dbReference type="EMBL" id="ADE40198.1"/>
    </source>
</evidence>
<dbReference type="HOGENOM" id="CLU_082959_0_0_5"/>
<dbReference type="KEGG" id="apb:SAR116_1955"/>